<sequence>MNAQFHKVCNPLLPEAAAIFEYLKTLNQARWYTNRGTLQASLEERLSMLFGADHNVVVATASGSAALEASILATAGTATPDKPYAFLPSYTFAATALAAERCGYTPYFLDVDPETWSLDPDMIARHPKIINAGVIIVVAPYGRMPDMVALETLYKKTGVAVVVDAAAAFEQVVAAPGCISATIPVCLSFHATKTFSTGEGGAVLWSDQIGRESIVQATNFGFLNSRECRSAGFNGKMSEYSAAVGLAMLDMLEERRQEYFEVSHTYRQAFASSGANSSGQFFASPEISSAYALILARDSIVAAELCVELQVSQFGWRRWYESGLHNMAHFLDCPRDAMAVTTDLGDRLIGLPMAHDLSEDKIAQIVDVVAATCETEVAFVAEQAGGR</sequence>
<gene>
    <name evidence="6" type="ORF">ABFB10_13475</name>
</gene>
<name>A0AAW9SLX3_9RHOB</name>
<evidence type="ECO:0000256" key="3">
    <source>
        <dbReference type="PIRSR" id="PIRSR000390-1"/>
    </source>
</evidence>
<keyword evidence="1 4" id="KW-0663">Pyridoxal phosphate</keyword>
<dbReference type="SUPFAM" id="SSF53383">
    <property type="entry name" value="PLP-dependent transferases"/>
    <property type="match status" value="1"/>
</dbReference>
<dbReference type="PANTHER" id="PTHR30244:SF9">
    <property type="entry name" value="PROTEIN RV3402C"/>
    <property type="match status" value="1"/>
</dbReference>
<comment type="caution">
    <text evidence="6">The sequence shown here is derived from an EMBL/GenBank/DDBJ whole genome shotgun (WGS) entry which is preliminary data.</text>
</comment>
<comment type="similarity">
    <text evidence="2 5">Belongs to the DegT/DnrJ/EryC1 family.</text>
</comment>
<evidence type="ECO:0000256" key="1">
    <source>
        <dbReference type="ARBA" id="ARBA00022898"/>
    </source>
</evidence>
<dbReference type="InterPro" id="IPR000653">
    <property type="entry name" value="DegT/StrS_aminotransferase"/>
</dbReference>
<organism evidence="6 7">
    <name type="scientific">Ponticoccus litoralis</name>
    <dbReference type="NCBI Taxonomy" id="422297"/>
    <lineage>
        <taxon>Bacteria</taxon>
        <taxon>Pseudomonadati</taxon>
        <taxon>Pseudomonadota</taxon>
        <taxon>Alphaproteobacteria</taxon>
        <taxon>Rhodobacterales</taxon>
        <taxon>Roseobacteraceae</taxon>
        <taxon>Ponticoccus</taxon>
    </lineage>
</organism>
<dbReference type="Gene3D" id="3.40.640.10">
    <property type="entry name" value="Type I PLP-dependent aspartate aminotransferase-like (Major domain)"/>
    <property type="match status" value="1"/>
</dbReference>
<keyword evidence="7" id="KW-1185">Reference proteome</keyword>
<protein>
    <submittedName>
        <fullName evidence="6">DegT/DnrJ/EryC1/StrS family aminotransferase</fullName>
    </submittedName>
</protein>
<dbReference type="InterPro" id="IPR015421">
    <property type="entry name" value="PyrdxlP-dep_Trfase_major"/>
</dbReference>
<reference evidence="6 7" key="1">
    <citation type="submission" date="2024-05" db="EMBL/GenBank/DDBJ databases">
        <title>Genome sequence of Ponticoccus litoralis KCCM 90028.</title>
        <authorList>
            <person name="Kim J.M."/>
            <person name="Lee J.K."/>
            <person name="Choi B.J."/>
            <person name="Bayburt H."/>
            <person name="Baek J.H."/>
            <person name="Jeon C.O."/>
        </authorList>
    </citation>
    <scope>NUCLEOTIDE SEQUENCE [LARGE SCALE GENOMIC DNA]</scope>
    <source>
        <strain evidence="6 7">KCCM 90028</strain>
    </source>
</reference>
<evidence type="ECO:0000313" key="6">
    <source>
        <dbReference type="EMBL" id="MEN9061873.1"/>
    </source>
</evidence>
<dbReference type="AlphaFoldDB" id="A0AAW9SLX3"/>
<dbReference type="GO" id="GO:0030170">
    <property type="term" value="F:pyridoxal phosphate binding"/>
    <property type="evidence" value="ECO:0007669"/>
    <property type="project" value="TreeGrafter"/>
</dbReference>
<dbReference type="Proteomes" id="UP001428774">
    <property type="component" value="Unassembled WGS sequence"/>
</dbReference>
<evidence type="ECO:0000256" key="2">
    <source>
        <dbReference type="ARBA" id="ARBA00037999"/>
    </source>
</evidence>
<evidence type="ECO:0000256" key="5">
    <source>
        <dbReference type="RuleBase" id="RU004508"/>
    </source>
</evidence>
<dbReference type="GO" id="GO:0000271">
    <property type="term" value="P:polysaccharide biosynthetic process"/>
    <property type="evidence" value="ECO:0007669"/>
    <property type="project" value="TreeGrafter"/>
</dbReference>
<dbReference type="PANTHER" id="PTHR30244">
    <property type="entry name" value="TRANSAMINASE"/>
    <property type="match status" value="1"/>
</dbReference>
<dbReference type="GO" id="GO:0008483">
    <property type="term" value="F:transaminase activity"/>
    <property type="evidence" value="ECO:0007669"/>
    <property type="project" value="UniProtKB-KW"/>
</dbReference>
<dbReference type="RefSeq" id="WP_347166904.1">
    <property type="nucleotide sequence ID" value="NZ_JBDNCH010000002.1"/>
</dbReference>
<feature type="modified residue" description="N6-(pyridoxal phosphate)lysine" evidence="4">
    <location>
        <position position="193"/>
    </location>
</feature>
<dbReference type="InterPro" id="IPR015424">
    <property type="entry name" value="PyrdxlP-dep_Trfase"/>
</dbReference>
<dbReference type="PIRSF" id="PIRSF000390">
    <property type="entry name" value="PLP_StrS"/>
    <property type="match status" value="1"/>
</dbReference>
<evidence type="ECO:0000313" key="7">
    <source>
        <dbReference type="Proteomes" id="UP001428774"/>
    </source>
</evidence>
<dbReference type="EMBL" id="JBDNCH010000002">
    <property type="protein sequence ID" value="MEN9061873.1"/>
    <property type="molecule type" value="Genomic_DNA"/>
</dbReference>
<proteinExistence type="inferred from homology"/>
<evidence type="ECO:0000256" key="4">
    <source>
        <dbReference type="PIRSR" id="PIRSR000390-2"/>
    </source>
</evidence>
<keyword evidence="6" id="KW-0808">Transferase</keyword>
<keyword evidence="6" id="KW-0032">Aminotransferase</keyword>
<dbReference type="Pfam" id="PF01041">
    <property type="entry name" value="DegT_DnrJ_EryC1"/>
    <property type="match status" value="1"/>
</dbReference>
<accession>A0AAW9SLX3</accession>
<feature type="active site" description="Proton acceptor" evidence="3">
    <location>
        <position position="193"/>
    </location>
</feature>